<dbReference type="EMBL" id="KX622587">
    <property type="protein sequence ID" value="APZ78685.1"/>
    <property type="molecule type" value="Genomic_DNA"/>
</dbReference>
<organism evidence="2">
    <name type="scientific">Cystobacterineae bacterium</name>
    <dbReference type="NCBI Taxonomy" id="1934914"/>
    <lineage>
        <taxon>Bacteria</taxon>
        <taxon>Pseudomonadati</taxon>
        <taxon>Myxococcota</taxon>
        <taxon>Myxococcia</taxon>
        <taxon>Myxococcales</taxon>
        <taxon>Cystobacterineae</taxon>
    </lineage>
</organism>
<protein>
    <recommendedName>
        <fullName evidence="1">DUF6310 domain-containing protein</fullName>
    </recommendedName>
</protein>
<dbReference type="Pfam" id="PF19829">
    <property type="entry name" value="DUF6310"/>
    <property type="match status" value="1"/>
</dbReference>
<dbReference type="AlphaFoldDB" id="A0A1P8VPZ1"/>
<evidence type="ECO:0000259" key="1">
    <source>
        <dbReference type="Pfam" id="PF19829"/>
    </source>
</evidence>
<proteinExistence type="predicted"/>
<reference evidence="2" key="1">
    <citation type="journal article" date="2017" name="ACS Chem. Biol.">
        <title>Genomics-Guided Exploitation of Lipopeptide Diversity in Myxobacteria.</title>
        <authorList>
            <person name="Burgard C."/>
            <person name="Zaburannyi N."/>
            <person name="Nadmid S."/>
            <person name="Maier J."/>
            <person name="Jenke-Kodama H."/>
            <person name="Luxenburger E."/>
            <person name="Bernauer H.S."/>
            <person name="Wenzel S.C."/>
        </authorList>
    </citation>
    <scope>NUCLEOTIDE SEQUENCE</scope>
    <source>
        <strain evidence="2">CcG34</strain>
    </source>
</reference>
<accession>A0A1P8VPZ1</accession>
<dbReference type="InterPro" id="IPR046277">
    <property type="entry name" value="DUF6310"/>
</dbReference>
<evidence type="ECO:0000313" key="2">
    <source>
        <dbReference type="EMBL" id="APZ78685.1"/>
    </source>
</evidence>
<name>A0A1P8VPZ1_9BACT</name>
<feature type="domain" description="DUF6310" evidence="1">
    <location>
        <begin position="2"/>
        <end position="113"/>
    </location>
</feature>
<sequence>MPHAGGANAHNKCADRIKNNSFPGWDVLVNGKQFDALVLATRTLWKVKTDDFDIHSPRSQAFFAKVKLPEIRREAKLAAQCGYNFVVGVKSAAHKAALEKLDKTLTIVVMNWC</sequence>